<proteinExistence type="predicted"/>
<keyword evidence="2" id="KW-1185">Reference proteome</keyword>
<organism evidence="1 2">
    <name type="scientific">Gregarina niphandrodes</name>
    <name type="common">Septate eugregarine</name>
    <dbReference type="NCBI Taxonomy" id="110365"/>
    <lineage>
        <taxon>Eukaryota</taxon>
        <taxon>Sar</taxon>
        <taxon>Alveolata</taxon>
        <taxon>Apicomplexa</taxon>
        <taxon>Conoidasida</taxon>
        <taxon>Gregarinasina</taxon>
        <taxon>Eugregarinorida</taxon>
        <taxon>Gregarinidae</taxon>
        <taxon>Gregarina</taxon>
    </lineage>
</organism>
<evidence type="ECO:0000313" key="1">
    <source>
        <dbReference type="EMBL" id="EZG58055.1"/>
    </source>
</evidence>
<dbReference type="RefSeq" id="XP_011130987.1">
    <property type="nucleotide sequence ID" value="XM_011132685.1"/>
</dbReference>
<dbReference type="VEuPathDB" id="CryptoDB:GNI_095710"/>
<dbReference type="EMBL" id="AFNH02000717">
    <property type="protein sequence ID" value="EZG58055.1"/>
    <property type="molecule type" value="Genomic_DNA"/>
</dbReference>
<reference evidence="1" key="1">
    <citation type="submission" date="2013-12" db="EMBL/GenBank/DDBJ databases">
        <authorList>
            <person name="Omoto C.K."/>
            <person name="Sibley D."/>
            <person name="Venepally P."/>
            <person name="Hadjithomas M."/>
            <person name="Karamycheva S."/>
            <person name="Brunk B."/>
            <person name="Roos D."/>
            <person name="Caler E."/>
            <person name="Lorenzi H."/>
        </authorList>
    </citation>
    <scope>NUCLEOTIDE SEQUENCE</scope>
</reference>
<comment type="caution">
    <text evidence="1">The sequence shown here is derived from an EMBL/GenBank/DDBJ whole genome shotgun (WGS) entry which is preliminary data.</text>
</comment>
<dbReference type="GeneID" id="22913403"/>
<protein>
    <submittedName>
        <fullName evidence="1">Uncharacterized protein</fullName>
    </submittedName>
</protein>
<sequence length="118" mass="13366">MSDFVKGSKIVKLEPQPDVESLAAQVKFVNDKFIDYLNCPRNFDLRLQVSDEEDLFSENGTQEIGNTRALVREVCQVEKAPVPDKYEALFTVGELLYAKREALMKRTTTSSPESFGDE</sequence>
<evidence type="ECO:0000313" key="2">
    <source>
        <dbReference type="Proteomes" id="UP000019763"/>
    </source>
</evidence>
<accession>A0A023B516</accession>
<dbReference type="AlphaFoldDB" id="A0A023B516"/>
<name>A0A023B516_GRENI</name>
<dbReference type="Proteomes" id="UP000019763">
    <property type="component" value="Unassembled WGS sequence"/>
</dbReference>
<gene>
    <name evidence="1" type="ORF">GNI_095710</name>
</gene>